<evidence type="ECO:0000313" key="3">
    <source>
        <dbReference type="Proteomes" id="UP001596523"/>
    </source>
</evidence>
<dbReference type="SUPFAM" id="SSF54919">
    <property type="entry name" value="Nucleoside diphosphate kinase, NDK"/>
    <property type="match status" value="1"/>
</dbReference>
<comment type="caution">
    <text evidence="2">The sequence shown here is derived from an EMBL/GenBank/DDBJ whole genome shotgun (WGS) entry which is preliminary data.</text>
</comment>
<name>A0ABW2JQ24_9ACTN</name>
<dbReference type="InterPro" id="IPR036850">
    <property type="entry name" value="NDK-like_dom_sf"/>
</dbReference>
<organism evidence="2 3">
    <name type="scientific">Streptomyces monticola</name>
    <dbReference type="NCBI Taxonomy" id="2666263"/>
    <lineage>
        <taxon>Bacteria</taxon>
        <taxon>Bacillati</taxon>
        <taxon>Actinomycetota</taxon>
        <taxon>Actinomycetes</taxon>
        <taxon>Kitasatosporales</taxon>
        <taxon>Streptomycetaceae</taxon>
        <taxon>Streptomyces</taxon>
    </lineage>
</organism>
<protein>
    <submittedName>
        <fullName evidence="2">Uncharacterized protein</fullName>
    </submittedName>
</protein>
<gene>
    <name evidence="2" type="ORF">ACFQVC_28990</name>
</gene>
<dbReference type="RefSeq" id="WP_381836045.1">
    <property type="nucleotide sequence ID" value="NZ_JBHTCF010000014.1"/>
</dbReference>
<dbReference type="EMBL" id="JBHTCF010000014">
    <property type="protein sequence ID" value="MFC7308244.1"/>
    <property type="molecule type" value="Genomic_DNA"/>
</dbReference>
<feature type="region of interest" description="Disordered" evidence="1">
    <location>
        <begin position="13"/>
        <end position="34"/>
    </location>
</feature>
<evidence type="ECO:0000313" key="2">
    <source>
        <dbReference type="EMBL" id="MFC7308244.1"/>
    </source>
</evidence>
<reference evidence="3" key="1">
    <citation type="journal article" date="2019" name="Int. J. Syst. Evol. Microbiol.">
        <title>The Global Catalogue of Microorganisms (GCM) 10K type strain sequencing project: providing services to taxonomists for standard genome sequencing and annotation.</title>
        <authorList>
            <consortium name="The Broad Institute Genomics Platform"/>
            <consortium name="The Broad Institute Genome Sequencing Center for Infectious Disease"/>
            <person name="Wu L."/>
            <person name="Ma J."/>
        </authorList>
    </citation>
    <scope>NUCLEOTIDE SEQUENCE [LARGE SCALE GENOMIC DNA]</scope>
    <source>
        <strain evidence="3">SYNS20</strain>
    </source>
</reference>
<sequence>MTAERVRALVTEAHRTGRRRDTGPPTGELPDTGSHFVTLVKPEVLTTGAATGALGEVVRMLGEGEVTLRRCALMPAADFAGRGYLLLHYPRLHRVAADGARALCSGARRELGSFMETSGTDAAVGAYEALTREPGLVAVALAERCDQAGVHKLGSGSYASLIEVNGRPRTVLNGFLPALVAQYADRSALVGLLECHSHRTIDDLRTGLLGALHPPSAAPGSLRGALAALTARTRRPALSAGRNGAHLSAGHLEGMFQAWRYFAAADGQGLGSTALGRALAERGVPLAAVAELAADPNLTEDSGETVAPHGATENLGRAEVVDQVQRWAVAGKGLAT</sequence>
<accession>A0ABW2JQ24</accession>
<dbReference type="Proteomes" id="UP001596523">
    <property type="component" value="Unassembled WGS sequence"/>
</dbReference>
<keyword evidence="3" id="KW-1185">Reference proteome</keyword>
<evidence type="ECO:0000256" key="1">
    <source>
        <dbReference type="SAM" id="MobiDB-lite"/>
    </source>
</evidence>
<proteinExistence type="predicted"/>
<feature type="compositionally biased region" description="Basic and acidic residues" evidence="1">
    <location>
        <begin position="13"/>
        <end position="22"/>
    </location>
</feature>